<dbReference type="GO" id="GO:0000160">
    <property type="term" value="P:phosphorelay signal transduction system"/>
    <property type="evidence" value="ECO:0007669"/>
    <property type="project" value="InterPro"/>
</dbReference>
<dbReference type="InterPro" id="IPR039420">
    <property type="entry name" value="WalR-like"/>
</dbReference>
<evidence type="ECO:0000256" key="3">
    <source>
        <dbReference type="PROSITE-ProRule" id="PRU00169"/>
    </source>
</evidence>
<dbReference type="PROSITE" id="PS50110">
    <property type="entry name" value="RESPONSE_REGULATORY"/>
    <property type="match status" value="1"/>
</dbReference>
<dbReference type="GO" id="GO:0006355">
    <property type="term" value="P:regulation of DNA-templated transcription"/>
    <property type="evidence" value="ECO:0007669"/>
    <property type="project" value="InterPro"/>
</dbReference>
<dbReference type="CDD" id="cd06170">
    <property type="entry name" value="LuxR_C_like"/>
    <property type="match status" value="1"/>
</dbReference>
<dbReference type="CDD" id="cd17535">
    <property type="entry name" value="REC_NarL-like"/>
    <property type="match status" value="1"/>
</dbReference>
<name>A0A1M7CNA0_9BACT</name>
<dbReference type="SUPFAM" id="SSF46894">
    <property type="entry name" value="C-terminal effector domain of the bipartite response regulators"/>
    <property type="match status" value="1"/>
</dbReference>
<evidence type="ECO:0000259" key="5">
    <source>
        <dbReference type="PROSITE" id="PS50110"/>
    </source>
</evidence>
<dbReference type="InterPro" id="IPR001789">
    <property type="entry name" value="Sig_transdc_resp-reg_receiver"/>
</dbReference>
<keyword evidence="2" id="KW-0238">DNA-binding</keyword>
<keyword evidence="7" id="KW-1185">Reference proteome</keyword>
<dbReference type="GO" id="GO:0003677">
    <property type="term" value="F:DNA binding"/>
    <property type="evidence" value="ECO:0007669"/>
    <property type="project" value="UniProtKB-KW"/>
</dbReference>
<dbReference type="InterPro" id="IPR011006">
    <property type="entry name" value="CheY-like_superfamily"/>
</dbReference>
<evidence type="ECO:0000313" key="6">
    <source>
        <dbReference type="EMBL" id="SHL68665.1"/>
    </source>
</evidence>
<dbReference type="InterPro" id="IPR016032">
    <property type="entry name" value="Sig_transdc_resp-reg_C-effctor"/>
</dbReference>
<dbReference type="PANTHER" id="PTHR43214">
    <property type="entry name" value="TWO-COMPONENT RESPONSE REGULATOR"/>
    <property type="match status" value="1"/>
</dbReference>
<dbReference type="PROSITE" id="PS50043">
    <property type="entry name" value="HTH_LUXR_2"/>
    <property type="match status" value="1"/>
</dbReference>
<organism evidence="6 7">
    <name type="scientific">Chitinophaga jiangningensis</name>
    <dbReference type="NCBI Taxonomy" id="1419482"/>
    <lineage>
        <taxon>Bacteria</taxon>
        <taxon>Pseudomonadati</taxon>
        <taxon>Bacteroidota</taxon>
        <taxon>Chitinophagia</taxon>
        <taxon>Chitinophagales</taxon>
        <taxon>Chitinophagaceae</taxon>
        <taxon>Chitinophaga</taxon>
    </lineage>
</organism>
<dbReference type="InterPro" id="IPR058245">
    <property type="entry name" value="NreC/VraR/RcsB-like_REC"/>
</dbReference>
<dbReference type="InterPro" id="IPR000792">
    <property type="entry name" value="Tscrpt_reg_LuxR_C"/>
</dbReference>
<dbReference type="OrthoDB" id="9797341at2"/>
<evidence type="ECO:0000256" key="1">
    <source>
        <dbReference type="ARBA" id="ARBA00022553"/>
    </source>
</evidence>
<evidence type="ECO:0000256" key="2">
    <source>
        <dbReference type="ARBA" id="ARBA00023125"/>
    </source>
</evidence>
<dbReference type="STRING" id="1419482.SAMN05444266_104401"/>
<dbReference type="Pfam" id="PF00196">
    <property type="entry name" value="GerE"/>
    <property type="match status" value="1"/>
</dbReference>
<dbReference type="SMART" id="SM00448">
    <property type="entry name" value="REC"/>
    <property type="match status" value="1"/>
</dbReference>
<dbReference type="EMBL" id="FRBL01000004">
    <property type="protein sequence ID" value="SHL68665.1"/>
    <property type="molecule type" value="Genomic_DNA"/>
</dbReference>
<proteinExistence type="predicted"/>
<dbReference type="PANTHER" id="PTHR43214:SF43">
    <property type="entry name" value="TWO-COMPONENT RESPONSE REGULATOR"/>
    <property type="match status" value="1"/>
</dbReference>
<accession>A0A1M7CNA0</accession>
<dbReference type="Proteomes" id="UP000184420">
    <property type="component" value="Unassembled WGS sequence"/>
</dbReference>
<feature type="domain" description="Response regulatory" evidence="5">
    <location>
        <begin position="6"/>
        <end position="123"/>
    </location>
</feature>
<dbReference type="SMART" id="SM00421">
    <property type="entry name" value="HTH_LUXR"/>
    <property type="match status" value="1"/>
</dbReference>
<evidence type="ECO:0000259" key="4">
    <source>
        <dbReference type="PROSITE" id="PS50043"/>
    </source>
</evidence>
<reference evidence="6 7" key="1">
    <citation type="submission" date="2016-11" db="EMBL/GenBank/DDBJ databases">
        <authorList>
            <person name="Jaros S."/>
            <person name="Januszkiewicz K."/>
            <person name="Wedrychowicz H."/>
        </authorList>
    </citation>
    <scope>NUCLEOTIDE SEQUENCE [LARGE SCALE GENOMIC DNA]</scope>
    <source>
        <strain evidence="6 7">DSM 27406</strain>
    </source>
</reference>
<feature type="modified residue" description="4-aspartylphosphate" evidence="3">
    <location>
        <position position="58"/>
    </location>
</feature>
<feature type="domain" description="HTH luxR-type" evidence="4">
    <location>
        <begin position="149"/>
        <end position="215"/>
    </location>
</feature>
<dbReference type="SUPFAM" id="SSF52172">
    <property type="entry name" value="CheY-like"/>
    <property type="match status" value="1"/>
</dbReference>
<dbReference type="Pfam" id="PF00072">
    <property type="entry name" value="Response_reg"/>
    <property type="match status" value="1"/>
</dbReference>
<keyword evidence="1 3" id="KW-0597">Phosphoprotein</keyword>
<gene>
    <name evidence="6" type="ORF">SAMN05444266_104401</name>
</gene>
<dbReference type="Gene3D" id="3.40.50.2300">
    <property type="match status" value="1"/>
</dbReference>
<dbReference type="RefSeq" id="WP_073081119.1">
    <property type="nucleotide sequence ID" value="NZ_FRBL01000004.1"/>
</dbReference>
<sequence>MNKKISIVLVDDHVLFRKGLGTLIASFDDYNLLFEANNGKELINALSPDNLPDIILLDINMPEMDGYETCLWLKKNYPGVKVLALSMYDNEQSIVRMFKAGAKGYILKDSEPSELREAMSSLIHKGFYYSEMVTGKLIHSINEAEEEGNTTRFATNLSEKEITFLKLVCTELTYKEIADQMCLSARTIDGYRDNLFAKLQVKTRVGLVTYALKHGIVLLDKLP</sequence>
<dbReference type="AlphaFoldDB" id="A0A1M7CNA0"/>
<protein>
    <submittedName>
        <fullName evidence="6">Two component transcriptional regulator, LuxR family</fullName>
    </submittedName>
</protein>
<evidence type="ECO:0000313" key="7">
    <source>
        <dbReference type="Proteomes" id="UP000184420"/>
    </source>
</evidence>